<dbReference type="CDD" id="cd00207">
    <property type="entry name" value="fer2"/>
    <property type="match status" value="1"/>
</dbReference>
<dbReference type="AlphaFoldDB" id="A0A6B8RNL4"/>
<dbReference type="SUPFAM" id="SSF54292">
    <property type="entry name" value="2Fe-2S ferredoxin-like"/>
    <property type="match status" value="1"/>
</dbReference>
<organism evidence="8 9">
    <name type="scientific">Paenibacillus psychroresistens</name>
    <dbReference type="NCBI Taxonomy" id="1778678"/>
    <lineage>
        <taxon>Bacteria</taxon>
        <taxon>Bacillati</taxon>
        <taxon>Bacillota</taxon>
        <taxon>Bacilli</taxon>
        <taxon>Bacillales</taxon>
        <taxon>Paenibacillaceae</taxon>
        <taxon>Paenibacillus</taxon>
    </lineage>
</organism>
<dbReference type="PROSITE" id="PS00197">
    <property type="entry name" value="2FE2S_FER_1"/>
    <property type="match status" value="1"/>
</dbReference>
<dbReference type="RefSeq" id="WP_155702246.1">
    <property type="nucleotide sequence ID" value="NZ_CP034235.1"/>
</dbReference>
<dbReference type="PANTHER" id="PTHR44379:SF7">
    <property type="entry name" value="XANTHINE DEHYDROGENASE SUBUNIT E-RELATED"/>
    <property type="match status" value="1"/>
</dbReference>
<accession>A0A6B8RNL4</accession>
<dbReference type="FunFam" id="3.10.20.30:FF:000020">
    <property type="entry name" value="Xanthine dehydrogenase iron-sulfur subunit"/>
    <property type="match status" value="1"/>
</dbReference>
<proteinExistence type="predicted"/>
<name>A0A6B8RNL4_9BACL</name>
<evidence type="ECO:0000313" key="8">
    <source>
        <dbReference type="EMBL" id="QGQ97145.1"/>
    </source>
</evidence>
<dbReference type="InterPro" id="IPR051452">
    <property type="entry name" value="Diverse_Oxidoreductases"/>
</dbReference>
<dbReference type="InterPro" id="IPR002888">
    <property type="entry name" value="2Fe-2S-bd"/>
</dbReference>
<evidence type="ECO:0000256" key="4">
    <source>
        <dbReference type="ARBA" id="ARBA00023004"/>
    </source>
</evidence>
<dbReference type="InterPro" id="IPR001041">
    <property type="entry name" value="2Fe-2S_ferredoxin-type"/>
</dbReference>
<dbReference type="InterPro" id="IPR036884">
    <property type="entry name" value="2Fe-2S-bd_dom_sf"/>
</dbReference>
<dbReference type="Gene3D" id="3.10.20.30">
    <property type="match status" value="1"/>
</dbReference>
<evidence type="ECO:0000256" key="2">
    <source>
        <dbReference type="ARBA" id="ARBA00022723"/>
    </source>
</evidence>
<keyword evidence="1" id="KW-0001">2Fe-2S</keyword>
<feature type="domain" description="2Fe-2S ferredoxin-type" evidence="7">
    <location>
        <begin position="6"/>
        <end position="86"/>
    </location>
</feature>
<sequence length="164" mass="17483">MAAAKFQVSSHWEGKVNGTNVAINMAPTKRLLDILREDLGLTGTKVACEMGRCGACMVLVDGQAVNACLTMAYQCSGKEITTIEGLADEELHPIQQAFLDEGGFQCGYCTPGMIISIEALLSDNPQPNRQAVEEGLCGNLCRCTGYGGIVRAVEKLIRNGVVSQ</sequence>
<keyword evidence="9" id="KW-1185">Reference proteome</keyword>
<dbReference type="KEGG" id="ppsc:EHS13_20765"/>
<keyword evidence="2" id="KW-0479">Metal-binding</keyword>
<dbReference type="GO" id="GO:0051537">
    <property type="term" value="F:2 iron, 2 sulfur cluster binding"/>
    <property type="evidence" value="ECO:0007669"/>
    <property type="project" value="UniProtKB-KW"/>
</dbReference>
<dbReference type="Pfam" id="PF00111">
    <property type="entry name" value="Fer2"/>
    <property type="match status" value="1"/>
</dbReference>
<dbReference type="InterPro" id="IPR036010">
    <property type="entry name" value="2Fe-2S_ferredoxin-like_sf"/>
</dbReference>
<keyword evidence="3" id="KW-0560">Oxidoreductase</keyword>
<dbReference type="GO" id="GO:0046872">
    <property type="term" value="F:metal ion binding"/>
    <property type="evidence" value="ECO:0007669"/>
    <property type="project" value="UniProtKB-KW"/>
</dbReference>
<evidence type="ECO:0000259" key="7">
    <source>
        <dbReference type="PROSITE" id="PS51085"/>
    </source>
</evidence>
<dbReference type="InterPro" id="IPR006058">
    <property type="entry name" value="2Fe2S_fd_BS"/>
</dbReference>
<keyword evidence="5" id="KW-0411">Iron-sulfur</keyword>
<dbReference type="EMBL" id="CP034235">
    <property type="protein sequence ID" value="QGQ97145.1"/>
    <property type="molecule type" value="Genomic_DNA"/>
</dbReference>
<gene>
    <name evidence="8" type="ORF">EHS13_20765</name>
</gene>
<comment type="pathway">
    <text evidence="6">Alkaloid degradation; nicotine degradation.</text>
</comment>
<dbReference type="PROSITE" id="PS51085">
    <property type="entry name" value="2FE2S_FER_2"/>
    <property type="match status" value="1"/>
</dbReference>
<dbReference type="Proteomes" id="UP000426246">
    <property type="component" value="Chromosome"/>
</dbReference>
<protein>
    <submittedName>
        <fullName evidence="8">(2Fe-2S)-binding protein</fullName>
    </submittedName>
</protein>
<dbReference type="OrthoDB" id="9796880at2"/>
<dbReference type="Gene3D" id="1.10.150.120">
    <property type="entry name" value="[2Fe-2S]-binding domain"/>
    <property type="match status" value="1"/>
</dbReference>
<evidence type="ECO:0000313" key="9">
    <source>
        <dbReference type="Proteomes" id="UP000426246"/>
    </source>
</evidence>
<evidence type="ECO:0000256" key="3">
    <source>
        <dbReference type="ARBA" id="ARBA00023002"/>
    </source>
</evidence>
<evidence type="ECO:0000256" key="6">
    <source>
        <dbReference type="ARBA" id="ARBA00060707"/>
    </source>
</evidence>
<keyword evidence="4" id="KW-0408">Iron</keyword>
<evidence type="ECO:0000256" key="1">
    <source>
        <dbReference type="ARBA" id="ARBA00022714"/>
    </source>
</evidence>
<reference evidence="9" key="1">
    <citation type="submission" date="2018-11" db="EMBL/GenBank/DDBJ databases">
        <title>Complete genome sequence of Paenibacillus sp. ML311-T8.</title>
        <authorList>
            <person name="Nam Y.-D."/>
            <person name="Kang J."/>
            <person name="Chung W.-H."/>
            <person name="Park Y.S."/>
        </authorList>
    </citation>
    <scope>NUCLEOTIDE SEQUENCE [LARGE SCALE GENOMIC DNA]</scope>
    <source>
        <strain evidence="9">ML311-T8</strain>
    </source>
</reference>
<dbReference type="GO" id="GO:0016491">
    <property type="term" value="F:oxidoreductase activity"/>
    <property type="evidence" value="ECO:0007669"/>
    <property type="project" value="UniProtKB-KW"/>
</dbReference>
<dbReference type="SUPFAM" id="SSF47741">
    <property type="entry name" value="CO dehydrogenase ISP C-domain like"/>
    <property type="match status" value="1"/>
</dbReference>
<dbReference type="PANTHER" id="PTHR44379">
    <property type="entry name" value="OXIDOREDUCTASE WITH IRON-SULFUR SUBUNIT"/>
    <property type="match status" value="1"/>
</dbReference>
<evidence type="ECO:0000256" key="5">
    <source>
        <dbReference type="ARBA" id="ARBA00023014"/>
    </source>
</evidence>
<dbReference type="Pfam" id="PF01799">
    <property type="entry name" value="Fer2_2"/>
    <property type="match status" value="1"/>
</dbReference>
<dbReference type="InterPro" id="IPR012675">
    <property type="entry name" value="Beta-grasp_dom_sf"/>
</dbReference>